<proteinExistence type="predicted"/>
<feature type="transmembrane region" description="Helical" evidence="1">
    <location>
        <begin position="21"/>
        <end position="45"/>
    </location>
</feature>
<keyword evidence="1" id="KW-0472">Membrane</keyword>
<evidence type="ECO:0000313" key="3">
    <source>
        <dbReference type="Proteomes" id="UP000054251"/>
    </source>
</evidence>
<reference evidence="2 3" key="1">
    <citation type="submission" date="2015-11" db="EMBL/GenBank/DDBJ databases">
        <title>The genome of Debaryomyces fabryi.</title>
        <authorList>
            <person name="Tafer H."/>
            <person name="Lopandic K."/>
        </authorList>
    </citation>
    <scope>NUCLEOTIDE SEQUENCE [LARGE SCALE GENOMIC DNA]</scope>
    <source>
        <strain evidence="2 3">CBS 789</strain>
    </source>
</reference>
<protein>
    <submittedName>
        <fullName evidence="2">Uncharacterized protein</fullName>
    </submittedName>
</protein>
<name>A0A0V1PWR1_9ASCO</name>
<dbReference type="GeneID" id="26840627"/>
<dbReference type="Proteomes" id="UP000054251">
    <property type="component" value="Unassembled WGS sequence"/>
</dbReference>
<comment type="caution">
    <text evidence="2">The sequence shown here is derived from an EMBL/GenBank/DDBJ whole genome shotgun (WGS) entry which is preliminary data.</text>
</comment>
<accession>A0A0V1PWR1</accession>
<keyword evidence="1" id="KW-1133">Transmembrane helix</keyword>
<dbReference type="EMBL" id="LMYN01000080">
    <property type="protein sequence ID" value="KSA00627.1"/>
    <property type="molecule type" value="Genomic_DNA"/>
</dbReference>
<dbReference type="RefSeq" id="XP_015466729.1">
    <property type="nucleotide sequence ID" value="XM_015612447.1"/>
</dbReference>
<evidence type="ECO:0000313" key="2">
    <source>
        <dbReference type="EMBL" id="KSA00627.1"/>
    </source>
</evidence>
<evidence type="ECO:0000256" key="1">
    <source>
        <dbReference type="SAM" id="Phobius"/>
    </source>
</evidence>
<organism evidence="2 3">
    <name type="scientific">Debaryomyces fabryi</name>
    <dbReference type="NCBI Taxonomy" id="58627"/>
    <lineage>
        <taxon>Eukaryota</taxon>
        <taxon>Fungi</taxon>
        <taxon>Dikarya</taxon>
        <taxon>Ascomycota</taxon>
        <taxon>Saccharomycotina</taxon>
        <taxon>Pichiomycetes</taxon>
        <taxon>Debaryomycetaceae</taxon>
        <taxon>Debaryomyces</taxon>
    </lineage>
</organism>
<sequence>MKAMNDQGKKLRQIEEKERKMMIFTIVTTIVGMLTASLGVTGAIIDVLTTIVGWGVTGDFSPLDLLSIFGAIGSEIKLGKTLSSIGKTFEINKDGRFKLINSFKYYKKVNDAFKGCKK</sequence>
<gene>
    <name evidence="2" type="ORF">AC631_03618</name>
</gene>
<dbReference type="AlphaFoldDB" id="A0A0V1PWR1"/>
<keyword evidence="1" id="KW-0812">Transmembrane</keyword>
<keyword evidence="3" id="KW-1185">Reference proteome</keyword>